<evidence type="ECO:0000259" key="3">
    <source>
        <dbReference type="PROSITE" id="PS51480"/>
    </source>
</evidence>
<reference evidence="4" key="1">
    <citation type="submission" date="2016-07" db="EMBL/GenBank/DDBJ databases">
        <title>Microvirga ossetica sp. nov. a new species of rhizobia isolated from root nodules of the legume species Vicia alpestris Steven originated from North Ossetia region in the Caucasus.</title>
        <authorList>
            <person name="Safronova V.I."/>
            <person name="Kuznetsova I.G."/>
            <person name="Sazanova A.L."/>
            <person name="Belimov A."/>
            <person name="Andronov E."/>
            <person name="Osledkin Y.S."/>
            <person name="Onishchuk O.P."/>
            <person name="Kurchak O.N."/>
            <person name="Shaposhnikov A.I."/>
            <person name="Willems A."/>
            <person name="Tikhonovich I.A."/>
        </authorList>
    </citation>
    <scope>NUCLEOTIDE SEQUENCE [LARGE SCALE GENOMIC DNA]</scope>
    <source>
        <strain evidence="4">V5/3M</strain>
        <plasmid evidence="4">unnamed1</plasmid>
    </source>
</reference>
<dbReference type="Pfam" id="PF02734">
    <property type="entry name" value="Dak2"/>
    <property type="match status" value="1"/>
</dbReference>
<keyword evidence="1" id="KW-0808">Transferase</keyword>
<dbReference type="PANTHER" id="PTHR28629:SF4">
    <property type="entry name" value="TRIOKINASE_FMN CYCLASE"/>
    <property type="match status" value="1"/>
</dbReference>
<evidence type="ECO:0000313" key="4">
    <source>
        <dbReference type="EMBL" id="ANY82816.1"/>
    </source>
</evidence>
<feature type="domain" description="DhaL" evidence="3">
    <location>
        <begin position="14"/>
        <end position="204"/>
    </location>
</feature>
<dbReference type="GO" id="GO:0005829">
    <property type="term" value="C:cytosol"/>
    <property type="evidence" value="ECO:0007669"/>
    <property type="project" value="TreeGrafter"/>
</dbReference>
<dbReference type="FunFam" id="1.25.40.340:FF:000002">
    <property type="entry name" value="Dihydroxyacetone kinase, L subunit"/>
    <property type="match status" value="1"/>
</dbReference>
<dbReference type="GO" id="GO:0019563">
    <property type="term" value="P:glycerol catabolic process"/>
    <property type="evidence" value="ECO:0007669"/>
    <property type="project" value="TreeGrafter"/>
</dbReference>
<dbReference type="PROSITE" id="PS51480">
    <property type="entry name" value="DHAL"/>
    <property type="match status" value="1"/>
</dbReference>
<dbReference type="KEGG" id="moc:BB934_31760"/>
<organism evidence="4">
    <name type="scientific">Microvirga ossetica</name>
    <dbReference type="NCBI Taxonomy" id="1882682"/>
    <lineage>
        <taxon>Bacteria</taxon>
        <taxon>Pseudomonadati</taxon>
        <taxon>Pseudomonadota</taxon>
        <taxon>Alphaproteobacteria</taxon>
        <taxon>Hyphomicrobiales</taxon>
        <taxon>Methylobacteriaceae</taxon>
        <taxon>Microvirga</taxon>
    </lineage>
</organism>
<dbReference type="SUPFAM" id="SSF101473">
    <property type="entry name" value="DhaL-like"/>
    <property type="match status" value="1"/>
</dbReference>
<dbReference type="NCBIfam" id="TIGR02365">
    <property type="entry name" value="dha_L_ycgS"/>
    <property type="match status" value="1"/>
</dbReference>
<dbReference type="SMART" id="SM01120">
    <property type="entry name" value="Dak2"/>
    <property type="match status" value="1"/>
</dbReference>
<dbReference type="InterPro" id="IPR012737">
    <property type="entry name" value="DhaK_L_YcgS"/>
</dbReference>
<gene>
    <name evidence="4" type="ORF">BB934_31760</name>
</gene>
<dbReference type="AlphaFoldDB" id="A0A1B2ES60"/>
<dbReference type="GO" id="GO:0004371">
    <property type="term" value="F:glycerone kinase activity"/>
    <property type="evidence" value="ECO:0007669"/>
    <property type="project" value="InterPro"/>
</dbReference>
<dbReference type="Gene3D" id="1.25.40.340">
    <property type="match status" value="1"/>
</dbReference>
<dbReference type="RefSeq" id="WP_099513920.1">
    <property type="nucleotide sequence ID" value="NZ_CP016617.1"/>
</dbReference>
<dbReference type="EMBL" id="CP016617">
    <property type="protein sequence ID" value="ANY82816.1"/>
    <property type="molecule type" value="Genomic_DNA"/>
</dbReference>
<accession>A0A1B2ES60</accession>
<geneLocation type="plasmid" evidence="4">
    <name>unnamed1</name>
</geneLocation>
<dbReference type="InterPro" id="IPR004007">
    <property type="entry name" value="DhaL_dom"/>
</dbReference>
<evidence type="ECO:0000256" key="2">
    <source>
        <dbReference type="ARBA" id="ARBA00022777"/>
    </source>
</evidence>
<evidence type="ECO:0000256" key="1">
    <source>
        <dbReference type="ARBA" id="ARBA00022679"/>
    </source>
</evidence>
<dbReference type="InterPro" id="IPR036117">
    <property type="entry name" value="DhaL_dom_sf"/>
</dbReference>
<keyword evidence="4" id="KW-0614">Plasmid</keyword>
<dbReference type="PANTHER" id="PTHR28629">
    <property type="entry name" value="TRIOKINASE/FMN CYCLASE"/>
    <property type="match status" value="1"/>
</dbReference>
<name>A0A1B2ES60_9HYPH</name>
<dbReference type="InterPro" id="IPR050861">
    <property type="entry name" value="Dihydroxyacetone_Kinase"/>
</dbReference>
<keyword evidence="2 4" id="KW-0418">Kinase</keyword>
<protein>
    <submittedName>
        <fullName evidence="4">Dihydroxyacetone kinase subunit L</fullName>
    </submittedName>
</protein>
<sequence>MEPALHTSERAESDLTLRVVRAAAEAVIGHADELTALDQAIGDGDHGINMKRGLEAVLADLPQLQDKPLGEMLKAIGMKLVMKVGGASGPLYGTLALELGKHMPATPSRGDLAAAFAAAIEAVKARGKSDLAQKTMLDVLAPVQAKLAEGADLCAIKAEALRAAEATRPIQALRGRASFLGERSIGHVDPGARSAALFVAAICDTLEG</sequence>
<dbReference type="OrthoDB" id="9800291at2"/>
<proteinExistence type="predicted"/>